<reference evidence="1" key="2">
    <citation type="journal article" date="2020" name="Nat. Commun.">
        <title>Large-scale genome sequencing of mycorrhizal fungi provides insights into the early evolution of symbiotic traits.</title>
        <authorList>
            <person name="Miyauchi S."/>
            <person name="Kiss E."/>
            <person name="Kuo A."/>
            <person name="Drula E."/>
            <person name="Kohler A."/>
            <person name="Sanchez-Garcia M."/>
            <person name="Morin E."/>
            <person name="Andreopoulos B."/>
            <person name="Barry K.W."/>
            <person name="Bonito G."/>
            <person name="Buee M."/>
            <person name="Carver A."/>
            <person name="Chen C."/>
            <person name="Cichocki N."/>
            <person name="Clum A."/>
            <person name="Culley D."/>
            <person name="Crous P.W."/>
            <person name="Fauchery L."/>
            <person name="Girlanda M."/>
            <person name="Hayes R.D."/>
            <person name="Keri Z."/>
            <person name="LaButti K."/>
            <person name="Lipzen A."/>
            <person name="Lombard V."/>
            <person name="Magnuson J."/>
            <person name="Maillard F."/>
            <person name="Murat C."/>
            <person name="Nolan M."/>
            <person name="Ohm R.A."/>
            <person name="Pangilinan J."/>
            <person name="Pereira M.F."/>
            <person name="Perotto S."/>
            <person name="Peter M."/>
            <person name="Pfister S."/>
            <person name="Riley R."/>
            <person name="Sitrit Y."/>
            <person name="Stielow J.B."/>
            <person name="Szollosi G."/>
            <person name="Zifcakova L."/>
            <person name="Stursova M."/>
            <person name="Spatafora J.W."/>
            <person name="Tedersoo L."/>
            <person name="Vaario L.M."/>
            <person name="Yamada A."/>
            <person name="Yan M."/>
            <person name="Wang P."/>
            <person name="Xu J."/>
            <person name="Bruns T."/>
            <person name="Baldrian P."/>
            <person name="Vilgalys R."/>
            <person name="Dunand C."/>
            <person name="Henrissat B."/>
            <person name="Grigoriev I.V."/>
            <person name="Hibbett D."/>
            <person name="Nagy L.G."/>
            <person name="Martin F.M."/>
        </authorList>
    </citation>
    <scope>NUCLEOTIDE SEQUENCE</scope>
    <source>
        <strain evidence="1">P2</strain>
    </source>
</reference>
<evidence type="ECO:0000313" key="2">
    <source>
        <dbReference type="Proteomes" id="UP000886501"/>
    </source>
</evidence>
<reference evidence="1" key="1">
    <citation type="submission" date="2019-10" db="EMBL/GenBank/DDBJ databases">
        <authorList>
            <consortium name="DOE Joint Genome Institute"/>
            <person name="Kuo A."/>
            <person name="Miyauchi S."/>
            <person name="Kiss E."/>
            <person name="Drula E."/>
            <person name="Kohler A."/>
            <person name="Sanchez-Garcia M."/>
            <person name="Andreopoulos B."/>
            <person name="Barry K.W."/>
            <person name="Bonito G."/>
            <person name="Buee M."/>
            <person name="Carver A."/>
            <person name="Chen C."/>
            <person name="Cichocki N."/>
            <person name="Clum A."/>
            <person name="Culley D."/>
            <person name="Crous P.W."/>
            <person name="Fauchery L."/>
            <person name="Girlanda M."/>
            <person name="Hayes R."/>
            <person name="Keri Z."/>
            <person name="Labutti K."/>
            <person name="Lipzen A."/>
            <person name="Lombard V."/>
            <person name="Magnuson J."/>
            <person name="Maillard F."/>
            <person name="Morin E."/>
            <person name="Murat C."/>
            <person name="Nolan M."/>
            <person name="Ohm R."/>
            <person name="Pangilinan J."/>
            <person name="Pereira M."/>
            <person name="Perotto S."/>
            <person name="Peter M."/>
            <person name="Riley R."/>
            <person name="Sitrit Y."/>
            <person name="Stielow B."/>
            <person name="Szollosi G."/>
            <person name="Zifcakova L."/>
            <person name="Stursova M."/>
            <person name="Spatafora J.W."/>
            <person name="Tedersoo L."/>
            <person name="Vaario L.-M."/>
            <person name="Yamada A."/>
            <person name="Yan M."/>
            <person name="Wang P."/>
            <person name="Xu J."/>
            <person name="Bruns T."/>
            <person name="Baldrian P."/>
            <person name="Vilgalys R."/>
            <person name="Henrissat B."/>
            <person name="Grigoriev I.V."/>
            <person name="Hibbett D."/>
            <person name="Nagy L.G."/>
            <person name="Martin F.M."/>
        </authorList>
    </citation>
    <scope>NUCLEOTIDE SEQUENCE</scope>
    <source>
        <strain evidence="1">P2</strain>
    </source>
</reference>
<dbReference type="EMBL" id="MU118053">
    <property type="protein sequence ID" value="KAF9646626.1"/>
    <property type="molecule type" value="Genomic_DNA"/>
</dbReference>
<keyword evidence="2" id="KW-1185">Reference proteome</keyword>
<comment type="caution">
    <text evidence="1">The sequence shown here is derived from an EMBL/GenBank/DDBJ whole genome shotgun (WGS) entry which is preliminary data.</text>
</comment>
<accession>A0ACB6ZAJ7</accession>
<gene>
    <name evidence="1" type="ORF">BDM02DRAFT_3188677</name>
</gene>
<organism evidence="1 2">
    <name type="scientific">Thelephora ganbajun</name>
    <name type="common">Ganba fungus</name>
    <dbReference type="NCBI Taxonomy" id="370292"/>
    <lineage>
        <taxon>Eukaryota</taxon>
        <taxon>Fungi</taxon>
        <taxon>Dikarya</taxon>
        <taxon>Basidiomycota</taxon>
        <taxon>Agaricomycotina</taxon>
        <taxon>Agaricomycetes</taxon>
        <taxon>Thelephorales</taxon>
        <taxon>Thelephoraceae</taxon>
        <taxon>Thelephora</taxon>
    </lineage>
</organism>
<evidence type="ECO:0000313" key="1">
    <source>
        <dbReference type="EMBL" id="KAF9646626.1"/>
    </source>
</evidence>
<protein>
    <submittedName>
        <fullName evidence="1">Uncharacterized protein</fullName>
    </submittedName>
</protein>
<proteinExistence type="predicted"/>
<name>A0ACB6ZAJ7_THEGA</name>
<sequence length="184" mass="19368">MSKSVGFGAVGPSLWFPLCHWNLKVFDKKSMKSPTPSPTHILLGITTNIAAGPLGFRAELDIGPDVGLDERCDRGSRIVFQDNRDEDKELLAPEASTSGIAAGGTGHRSDLARENAADTVEGEGGGGLAEVLKVPESEYENTALTATTILSVTKEAADESGPLGPLKAVLRTLVAVHANHQVRL</sequence>
<dbReference type="Proteomes" id="UP000886501">
    <property type="component" value="Unassembled WGS sequence"/>
</dbReference>